<dbReference type="SUPFAM" id="SSF52540">
    <property type="entry name" value="P-loop containing nucleoside triphosphate hydrolases"/>
    <property type="match status" value="1"/>
</dbReference>
<dbReference type="InterPro" id="IPR011335">
    <property type="entry name" value="Restrct_endonuc-II-like"/>
</dbReference>
<dbReference type="InterPro" id="IPR038726">
    <property type="entry name" value="PDDEXK_AddAB-type"/>
</dbReference>
<dbReference type="Proteomes" id="UP000753961">
    <property type="component" value="Unassembled WGS sequence"/>
</dbReference>
<reference evidence="2" key="1">
    <citation type="submission" date="2021-06" db="EMBL/GenBank/DDBJ databases">
        <title>44 bacteria genomes isolated from Dapeng, Shenzhen.</title>
        <authorList>
            <person name="Zheng W."/>
            <person name="Yu S."/>
            <person name="Huang Y."/>
        </authorList>
    </citation>
    <scope>NUCLEOTIDE SEQUENCE</scope>
    <source>
        <strain evidence="2">DP5N28-2</strain>
    </source>
</reference>
<organism evidence="2 3">
    <name type="scientific">Membranihabitans marinus</name>
    <dbReference type="NCBI Taxonomy" id="1227546"/>
    <lineage>
        <taxon>Bacteria</taxon>
        <taxon>Pseudomonadati</taxon>
        <taxon>Bacteroidota</taxon>
        <taxon>Saprospiria</taxon>
        <taxon>Saprospirales</taxon>
        <taxon>Saprospiraceae</taxon>
        <taxon>Membranihabitans</taxon>
    </lineage>
</organism>
<name>A0A953HVC4_9BACT</name>
<dbReference type="InterPro" id="IPR027417">
    <property type="entry name" value="P-loop_NTPase"/>
</dbReference>
<sequence>MGFIENTALQIWKQYNEQVSEHLFLFPSRRSMLYFKRAITEAAGQNIWVPECLTLEQWILDQSDVILADPITAAYELYLSARQVGFTADSFELFYPLAQVIINDFEQIDLELIDPDQIWEHASAWQYISTQEQHTSIWQEMKDTALKEKWIVNWNKLHSLYTRFMSTLRHQNLTTKGHAYREIVQNLANHHFNDFTHIHVIGFSSLTKAEVGILEFLRSGAQVEFYWNISPLLTAPGLDAGKKVVTWAEHFGQNLDLTMIDFQSPDTQIINTSGMVPQIKTISQILEASKDKAEKTAVLLPHPVLIDLFLKSFPDSLDKVNISLGYPLIYSPARTLVEWILTLWEKMEEERIMHRTDLDLIWSHLYISNYIRTLNLSLPDTRQLYFTSDDLMASHKELAEIYAPLGTPAEALDRLIHIIDRLINVQPDVFHREVLRYMKGRLIRLNDVLSPIAADVSFIFLKRIVYEMMQGASVPFRGEPMEGIQVLGVQEVQNLTFDTLIIPGMNEEILPSGKLKSMIPYSLRKLYGLESVSDLHATQSYYIWSAIAQAKKVDLLYSQNDDLLGAKGISRYIYQLKHGGVNIPYHEKFLDLDLSGFEAGSKEILLTHDYETRLHDYLQNKGLSPTALMSYISCSFQFFLRYILRIREDDTPRAGLDFSDMGSVIHDIMNELYKPYQNKNITVSDFKKIEEQIETLTEDQYQELYPQDRPDSLKIGIHWIEKEIIIRAVRKFIAYDRKLKGLTIEKLEATLENSVSTEKIKNVRLTGKIDRLDRINNRYRIIDYKTGQSKLVDKPLAKLLEERNPSHNWQVLFYAFLLREDLKSASFEVGHYTLKDRKMYVPLMSKRQAIHHETDLDTFEEVLIQIIDEMVDPQVPFTQTENTSRCTYCAFNIFCERQGE</sequence>
<feature type="domain" description="PD-(D/E)XK endonuclease-like" evidence="1">
    <location>
        <begin position="623"/>
        <end position="895"/>
    </location>
</feature>
<proteinExistence type="predicted"/>
<dbReference type="RefSeq" id="WP_222578733.1">
    <property type="nucleotide sequence ID" value="NZ_JAHVHU010000004.1"/>
</dbReference>
<dbReference type="SUPFAM" id="SSF52980">
    <property type="entry name" value="Restriction endonuclease-like"/>
    <property type="match status" value="1"/>
</dbReference>
<dbReference type="EMBL" id="JAHVHU010000004">
    <property type="protein sequence ID" value="MBY5957211.1"/>
    <property type="molecule type" value="Genomic_DNA"/>
</dbReference>
<evidence type="ECO:0000313" key="3">
    <source>
        <dbReference type="Proteomes" id="UP000753961"/>
    </source>
</evidence>
<comment type="caution">
    <text evidence="2">The sequence shown here is derived from an EMBL/GenBank/DDBJ whole genome shotgun (WGS) entry which is preliminary data.</text>
</comment>
<accession>A0A953HVC4</accession>
<dbReference type="Gene3D" id="3.90.320.10">
    <property type="match status" value="1"/>
</dbReference>
<gene>
    <name evidence="2" type="ORF">KUV50_03625</name>
</gene>
<protein>
    <submittedName>
        <fullName evidence="2">PD-(D/E)XK nuclease family protein</fullName>
    </submittedName>
</protein>
<dbReference type="Pfam" id="PF12705">
    <property type="entry name" value="PDDEXK_1"/>
    <property type="match status" value="1"/>
</dbReference>
<dbReference type="AlphaFoldDB" id="A0A953HVC4"/>
<dbReference type="InterPro" id="IPR011604">
    <property type="entry name" value="PDDEXK-like_dom_sf"/>
</dbReference>
<keyword evidence="3" id="KW-1185">Reference proteome</keyword>
<evidence type="ECO:0000259" key="1">
    <source>
        <dbReference type="Pfam" id="PF12705"/>
    </source>
</evidence>
<evidence type="ECO:0000313" key="2">
    <source>
        <dbReference type="EMBL" id="MBY5957211.1"/>
    </source>
</evidence>